<reference evidence="1" key="1">
    <citation type="submission" date="2023-07" db="EMBL/GenBank/DDBJ databases">
        <title>Genome content predicts the carbon catabolic preferences of heterotrophic bacteria.</title>
        <authorList>
            <person name="Gralka M."/>
        </authorList>
    </citation>
    <scope>NUCLEOTIDE SEQUENCE</scope>
    <source>
        <strain evidence="1">I2M16</strain>
    </source>
</reference>
<dbReference type="Pfam" id="PF10082">
    <property type="entry name" value="BBP2_2"/>
    <property type="match status" value="1"/>
</dbReference>
<proteinExistence type="predicted"/>
<name>A0AAW7XK80_9GAMM</name>
<evidence type="ECO:0000313" key="2">
    <source>
        <dbReference type="Proteomes" id="UP001169862"/>
    </source>
</evidence>
<dbReference type="Proteomes" id="UP001169862">
    <property type="component" value="Unassembled WGS sequence"/>
</dbReference>
<dbReference type="SUPFAM" id="SSF56935">
    <property type="entry name" value="Porins"/>
    <property type="match status" value="1"/>
</dbReference>
<organism evidence="1 2">
    <name type="scientific">Neptunomonas phycophila</name>
    <dbReference type="NCBI Taxonomy" id="1572645"/>
    <lineage>
        <taxon>Bacteria</taxon>
        <taxon>Pseudomonadati</taxon>
        <taxon>Pseudomonadota</taxon>
        <taxon>Gammaproteobacteria</taxon>
        <taxon>Oceanospirillales</taxon>
        <taxon>Oceanospirillaceae</taxon>
        <taxon>Neptunomonas</taxon>
    </lineage>
</organism>
<dbReference type="Gene3D" id="2.40.160.60">
    <property type="entry name" value="Outer membrane protein transport protein (OMPP1/FadL/TodX)"/>
    <property type="match status" value="1"/>
</dbReference>
<gene>
    <name evidence="1" type="ORF">Q4490_14205</name>
</gene>
<feature type="non-terminal residue" evidence="1">
    <location>
        <position position="1"/>
    </location>
</feature>
<sequence>DYIDTTSWTLGWSHEWTDVVASRVSYNSLNEDYVGDPSGTDDDTDTFTVGLSYDMRRWLTLGVDVSHVSFDSNQPDADYDSNTIVFKVQGSL</sequence>
<protein>
    <submittedName>
        <fullName evidence="1">Outer membrane beta-barrel protein</fullName>
    </submittedName>
</protein>
<dbReference type="AlphaFoldDB" id="A0AAW7XK80"/>
<accession>A0AAW7XK80</accession>
<dbReference type="RefSeq" id="WP_303551502.1">
    <property type="nucleotide sequence ID" value="NZ_JAUOPG010000009.1"/>
</dbReference>
<evidence type="ECO:0000313" key="1">
    <source>
        <dbReference type="EMBL" id="MDO6454723.1"/>
    </source>
</evidence>
<dbReference type="EMBL" id="JAUOPG010000009">
    <property type="protein sequence ID" value="MDO6454723.1"/>
    <property type="molecule type" value="Genomic_DNA"/>
</dbReference>
<comment type="caution">
    <text evidence="1">The sequence shown here is derived from an EMBL/GenBank/DDBJ whole genome shotgun (WGS) entry which is preliminary data.</text>
</comment>
<dbReference type="InterPro" id="IPR018759">
    <property type="entry name" value="BBP2_2"/>
</dbReference>